<evidence type="ECO:0000259" key="5">
    <source>
        <dbReference type="Pfam" id="PF01471"/>
    </source>
</evidence>
<dbReference type="GO" id="GO:0030313">
    <property type="term" value="C:cell envelope"/>
    <property type="evidence" value="ECO:0007669"/>
    <property type="project" value="UniProtKB-SubCell"/>
</dbReference>
<protein>
    <submittedName>
        <fullName evidence="6">Peptidoglycan-binding protein</fullName>
    </submittedName>
</protein>
<sequence>MRWLPSRSRHAEPDCGALSAVPDEGIEPADGPTRTGLSRRRGTLAVVIALSVAVAAFGLASPLWVKSPQQLAAQAAPPSPSVLTAAVERRVVKQTVVLRGEITSLQLFEATPSPRGEGIAPVVTAVRKQQGDEVQAGEVLLEVAGRPLVALPGKAPAYRDLRPGAEGIDVAQLQRALTALGHSPGKANGVFGLATEQAVDAYYSDLGYAVPTTGDEAAVEAAEAAVKQAKRRAEDARAAVSAAPPEEPGVPDPRIQASRDLDRAKEDLTEATKQLKDLELRSGPMVPLSEIVFLPDFPARLHELKAVTGAQVTPPAVTLASGPPVVTALVSPGQRELLKPKMRVEITLPGKNPVQGTITSVGELRQGESGGAPGHPVVVTPRAELDGALVGQGVRLTVEADSSGEQALAVPISALFASPNGDVHVVKYLETGVEHRLRVSVEMSGDGYVAITTDAGELDSGDRVVVGAGNVPADGGR</sequence>
<evidence type="ECO:0000313" key="6">
    <source>
        <dbReference type="EMBL" id="RQW96179.1"/>
    </source>
</evidence>
<dbReference type="PANTHER" id="PTHR32347">
    <property type="entry name" value="EFFLUX SYSTEM COMPONENT YKNX-RELATED"/>
    <property type="match status" value="1"/>
</dbReference>
<evidence type="ECO:0000256" key="4">
    <source>
        <dbReference type="SAM" id="Phobius"/>
    </source>
</evidence>
<evidence type="ECO:0000256" key="3">
    <source>
        <dbReference type="SAM" id="MobiDB-lite"/>
    </source>
</evidence>
<gene>
    <name evidence="6" type="ORF">DLJ59_31690</name>
</gene>
<proteinExistence type="predicted"/>
<keyword evidence="4" id="KW-0812">Transmembrane</keyword>
<dbReference type="Gene3D" id="1.10.101.10">
    <property type="entry name" value="PGBD-like superfamily/PGBD"/>
    <property type="match status" value="1"/>
</dbReference>
<keyword evidence="2" id="KW-0175">Coiled coil</keyword>
<dbReference type="Proteomes" id="UP000282312">
    <property type="component" value="Unassembled WGS sequence"/>
</dbReference>
<dbReference type="SUPFAM" id="SSF47090">
    <property type="entry name" value="PGBD-like"/>
    <property type="match status" value="1"/>
</dbReference>
<keyword evidence="4" id="KW-0472">Membrane</keyword>
<name>A0A3N9W6C4_9ACTN</name>
<dbReference type="AlphaFoldDB" id="A0A3N9W6C4"/>
<feature type="domain" description="Peptidoglycan binding-like" evidence="5">
    <location>
        <begin position="168"/>
        <end position="202"/>
    </location>
</feature>
<evidence type="ECO:0000313" key="7">
    <source>
        <dbReference type="Proteomes" id="UP000282312"/>
    </source>
</evidence>
<dbReference type="Pfam" id="PF01471">
    <property type="entry name" value="PG_binding_1"/>
    <property type="match status" value="1"/>
</dbReference>
<evidence type="ECO:0000256" key="1">
    <source>
        <dbReference type="ARBA" id="ARBA00004196"/>
    </source>
</evidence>
<organism evidence="6 7">
    <name type="scientific">Micromonospora inaquosa</name>
    <dbReference type="NCBI Taxonomy" id="2203716"/>
    <lineage>
        <taxon>Bacteria</taxon>
        <taxon>Bacillati</taxon>
        <taxon>Actinomycetota</taxon>
        <taxon>Actinomycetes</taxon>
        <taxon>Micromonosporales</taxon>
        <taxon>Micromonosporaceae</taxon>
        <taxon>Micromonospora</taxon>
    </lineage>
</organism>
<feature type="region of interest" description="Disordered" evidence="3">
    <location>
        <begin position="235"/>
        <end position="255"/>
    </location>
</feature>
<feature type="transmembrane region" description="Helical" evidence="4">
    <location>
        <begin position="44"/>
        <end position="65"/>
    </location>
</feature>
<reference evidence="6 7" key="1">
    <citation type="submission" date="2018-05" db="EMBL/GenBank/DDBJ databases">
        <title>Micromonospora from Atacama Desert.</title>
        <authorList>
            <person name="Carro L."/>
            <person name="Goodfellow M."/>
            <person name="Klenk H.-P."/>
        </authorList>
    </citation>
    <scope>NUCLEOTIDE SEQUENCE [LARGE SCALE GENOMIC DNA]</scope>
    <source>
        <strain evidence="6 7">LB39</strain>
    </source>
</reference>
<dbReference type="InterPro" id="IPR036366">
    <property type="entry name" value="PGBDSf"/>
</dbReference>
<dbReference type="Gene3D" id="2.40.420.20">
    <property type="match status" value="1"/>
</dbReference>
<keyword evidence="4" id="KW-1133">Transmembrane helix</keyword>
<evidence type="ECO:0000256" key="2">
    <source>
        <dbReference type="ARBA" id="ARBA00023054"/>
    </source>
</evidence>
<accession>A0A3N9W6C4</accession>
<feature type="region of interest" description="Disordered" evidence="3">
    <location>
        <begin position="1"/>
        <end position="37"/>
    </location>
</feature>
<comment type="caution">
    <text evidence="6">The sequence shown here is derived from an EMBL/GenBank/DDBJ whole genome shotgun (WGS) entry which is preliminary data.</text>
</comment>
<dbReference type="InterPro" id="IPR036365">
    <property type="entry name" value="PGBD-like_sf"/>
</dbReference>
<dbReference type="EMBL" id="QGSZ01000345">
    <property type="protein sequence ID" value="RQW96179.1"/>
    <property type="molecule type" value="Genomic_DNA"/>
</dbReference>
<dbReference type="PANTHER" id="PTHR32347:SF23">
    <property type="entry name" value="BLL5650 PROTEIN"/>
    <property type="match status" value="1"/>
</dbReference>
<dbReference type="InterPro" id="IPR050465">
    <property type="entry name" value="UPF0194_transport"/>
</dbReference>
<keyword evidence="7" id="KW-1185">Reference proteome</keyword>
<dbReference type="InterPro" id="IPR002477">
    <property type="entry name" value="Peptidoglycan-bd-like"/>
</dbReference>
<comment type="subcellular location">
    <subcellularLocation>
        <location evidence="1">Cell envelope</location>
    </subcellularLocation>
</comment>